<dbReference type="PROSITE" id="PS00102">
    <property type="entry name" value="PHOSPHORYLASE"/>
    <property type="match status" value="1"/>
</dbReference>
<dbReference type="InterPro" id="IPR011833">
    <property type="entry name" value="Glycg_phsphrylas"/>
</dbReference>
<evidence type="ECO:0000256" key="7">
    <source>
        <dbReference type="ARBA" id="ARBA00022679"/>
    </source>
</evidence>
<dbReference type="NCBIfam" id="TIGR02093">
    <property type="entry name" value="P_ylase"/>
    <property type="match status" value="1"/>
</dbReference>
<comment type="similarity">
    <text evidence="3 12">Belongs to the glycogen phosphorylase family.</text>
</comment>
<evidence type="ECO:0000256" key="8">
    <source>
        <dbReference type="ARBA" id="ARBA00022898"/>
    </source>
</evidence>
<evidence type="ECO:0000313" key="15">
    <source>
        <dbReference type="Proteomes" id="UP000198744"/>
    </source>
</evidence>
<proteinExistence type="inferred from homology"/>
<dbReference type="EMBL" id="FOBS01000005">
    <property type="protein sequence ID" value="SEM14331.1"/>
    <property type="molecule type" value="Genomic_DNA"/>
</dbReference>
<keyword evidence="15" id="KW-1185">Reference proteome</keyword>
<dbReference type="PANTHER" id="PTHR11468:SF3">
    <property type="entry name" value="GLYCOGEN PHOSPHORYLASE, LIVER FORM"/>
    <property type="match status" value="1"/>
</dbReference>
<dbReference type="FunFam" id="3.40.50.2000:FF:000197">
    <property type="entry name" value="Alpha-1,4 glucan phosphorylase"/>
    <property type="match status" value="1"/>
</dbReference>
<name>A0A1H7VYM2_9BACT</name>
<dbReference type="GO" id="GO:0008184">
    <property type="term" value="F:glycogen phosphorylase activity"/>
    <property type="evidence" value="ECO:0007669"/>
    <property type="project" value="InterPro"/>
</dbReference>
<keyword evidence="7 12" id="KW-0808">Transferase</keyword>
<dbReference type="RefSeq" id="WP_093882588.1">
    <property type="nucleotide sequence ID" value="NZ_FOBS01000005.1"/>
</dbReference>
<comment type="function">
    <text evidence="12">Allosteric enzyme that catalyzes the rate-limiting step in glycogen catabolism, the phosphorolytic cleavage of glycogen to produce glucose-1-phosphate, and plays a central role in maintaining cellular and organismal glucose homeostasis.</text>
</comment>
<gene>
    <name evidence="14" type="ORF">SAMN04489760_10549</name>
</gene>
<reference evidence="14 15" key="1">
    <citation type="submission" date="2016-10" db="EMBL/GenBank/DDBJ databases">
        <authorList>
            <person name="de Groot N.N."/>
        </authorList>
    </citation>
    <scope>NUCLEOTIDE SEQUENCE [LARGE SCALE GENOMIC DNA]</scope>
    <source>
        <strain evidence="14 15">DSM 8423</strain>
    </source>
</reference>
<evidence type="ECO:0000256" key="6">
    <source>
        <dbReference type="ARBA" id="ARBA00022676"/>
    </source>
</evidence>
<comment type="catalytic activity">
    <reaction evidence="1 12">
        <text>[(1-&gt;4)-alpha-D-glucosyl](n) + phosphate = [(1-&gt;4)-alpha-D-glucosyl](n-1) + alpha-D-glucose 1-phosphate</text>
        <dbReference type="Rhea" id="RHEA:41732"/>
        <dbReference type="Rhea" id="RHEA-COMP:9584"/>
        <dbReference type="Rhea" id="RHEA-COMP:9586"/>
        <dbReference type="ChEBI" id="CHEBI:15444"/>
        <dbReference type="ChEBI" id="CHEBI:43474"/>
        <dbReference type="ChEBI" id="CHEBI:58601"/>
        <dbReference type="EC" id="2.4.1.1"/>
    </reaction>
</comment>
<dbReference type="STRING" id="43775.SAMN04489760_10549"/>
<comment type="function">
    <text evidence="10">Phosphorylase is an important allosteric enzyme in carbohydrate metabolism. Enzymes from different sources differ in their regulatory mechanisms and in their natural substrates. However, all known phosphorylases share catalytic and structural properties.</text>
</comment>
<dbReference type="PIRSF" id="PIRSF000460">
    <property type="entry name" value="Pprylas_GlgP"/>
    <property type="match status" value="1"/>
</dbReference>
<keyword evidence="4" id="KW-0597">Phosphoprotein</keyword>
<evidence type="ECO:0000256" key="9">
    <source>
        <dbReference type="ARBA" id="ARBA00023277"/>
    </source>
</evidence>
<dbReference type="Pfam" id="PF00343">
    <property type="entry name" value="Phosphorylase"/>
    <property type="match status" value="1"/>
</dbReference>
<evidence type="ECO:0000256" key="1">
    <source>
        <dbReference type="ARBA" id="ARBA00001275"/>
    </source>
</evidence>
<accession>A0A1H7VYM2</accession>
<dbReference type="InterPro" id="IPR000811">
    <property type="entry name" value="Glyco_trans_35"/>
</dbReference>
<evidence type="ECO:0000313" key="14">
    <source>
        <dbReference type="EMBL" id="SEM14331.1"/>
    </source>
</evidence>
<dbReference type="InterPro" id="IPR035090">
    <property type="entry name" value="Pyridoxal_P_attach_site"/>
</dbReference>
<keyword evidence="8 11" id="KW-0663">Pyridoxal phosphate</keyword>
<evidence type="ECO:0000256" key="5">
    <source>
        <dbReference type="ARBA" id="ARBA00022600"/>
    </source>
</evidence>
<comment type="cofactor">
    <cofactor evidence="2 12">
        <name>pyridoxal 5'-phosphate</name>
        <dbReference type="ChEBI" id="CHEBI:597326"/>
    </cofactor>
</comment>
<sequence length="844" mass="95118">MRTDKKDESKNYRKGEPARETEESGSLYDLLQQYGCGPIQFTSEDGLYERHLIFDNVSSLKSAGSRERFEAAARSVRDVLSQRWVETEAMYERKNPKRVYYLSMEFLIGRSLSNNITNLLLNPIVKQLVEKKKIDPIEFLEQEPDAGLGNGGLGRLAACFLDSLATMQLPAMGYGLRYEYGIFRQSIKDGWQEEQPDNWLRRPDPWEVERLSEAVEVKLNASFELSGGSLRVIPGQPSSLLGIPFDRPIVGFGGKTINTLRLWSTAVPNYFDFAKFSGGDFVAALAGTLAGESLTRVLYPDDSTSLGQGLRFMQEYFLVACSLADLVRRFRRGNADWNQLPAKVAIQMNDTHPSLAVPELMRILLDEEQLEWEQAWDLTQRTLAYTNHTLLPEALEKWPVAWFEILQPRLLEIIYEINRRFLDEVRRRFPGDEERIARVSLVEEGAGRKIRMANLAIVGSHSTNGVAAIHSNLLRTITVRDLAEMFPERFNNKTNGVTPRRWLHLANPALSRIITEAIGDGWITDLGQLRKLQPMAEDRGFQEAFLRAKGEAKSAFADWLKATTGQGVDPDSIFDCQVKRIHEYKRQLLNVLRIIVLYNRLRDDPGLDVRPRTFFFAGKAAPAYRLAKVIIKLINNLAGTIDGDPAVAGRLKVVFLPDYCVSLAERLIPASDVSNQISTAGYEASGTSNMKFMMNGALTLGTRDGATIEMAEEAGEENFFLFGLTADQVVGGSGWYDPWWHYENEPETRAALDRIASDAFSRYEPGVFRPIGDALLKNGDFYRHLADLASYLEADRRLCDLYSNPQEWARKAILNVAGSGKFSSDRTIAEYAADIWGVEPCPVR</sequence>
<dbReference type="PANTHER" id="PTHR11468">
    <property type="entry name" value="GLYCOGEN PHOSPHORYLASE"/>
    <property type="match status" value="1"/>
</dbReference>
<evidence type="ECO:0000256" key="13">
    <source>
        <dbReference type="SAM" id="MobiDB-lite"/>
    </source>
</evidence>
<dbReference type="Proteomes" id="UP000198744">
    <property type="component" value="Unassembled WGS sequence"/>
</dbReference>
<evidence type="ECO:0000256" key="2">
    <source>
        <dbReference type="ARBA" id="ARBA00001933"/>
    </source>
</evidence>
<evidence type="ECO:0000256" key="11">
    <source>
        <dbReference type="PIRSR" id="PIRSR000460-1"/>
    </source>
</evidence>
<evidence type="ECO:0000256" key="10">
    <source>
        <dbReference type="ARBA" id="ARBA00025174"/>
    </source>
</evidence>
<evidence type="ECO:0000256" key="12">
    <source>
        <dbReference type="RuleBase" id="RU000587"/>
    </source>
</evidence>
<feature type="modified residue" description="N6-(pyridoxal phosphate)lysine" evidence="11">
    <location>
        <position position="691"/>
    </location>
</feature>
<dbReference type="CDD" id="cd04300">
    <property type="entry name" value="GT35_Glycogen_Phosphorylase"/>
    <property type="match status" value="1"/>
</dbReference>
<dbReference type="GO" id="GO:0005737">
    <property type="term" value="C:cytoplasm"/>
    <property type="evidence" value="ECO:0007669"/>
    <property type="project" value="TreeGrafter"/>
</dbReference>
<feature type="compositionally biased region" description="Basic and acidic residues" evidence="13">
    <location>
        <begin position="1"/>
        <end position="22"/>
    </location>
</feature>
<keyword evidence="6 12" id="KW-0328">Glycosyltransferase</keyword>
<dbReference type="FunFam" id="3.40.50.2000:FF:000153">
    <property type="entry name" value="Alpha-1,4 glucan phosphorylase"/>
    <property type="match status" value="1"/>
</dbReference>
<dbReference type="Gene3D" id="3.40.50.2000">
    <property type="entry name" value="Glycogen Phosphorylase B"/>
    <property type="match status" value="2"/>
</dbReference>
<dbReference type="OrthoDB" id="7229284at2"/>
<dbReference type="SUPFAM" id="SSF53756">
    <property type="entry name" value="UDP-Glycosyltransferase/glycogen phosphorylase"/>
    <property type="match status" value="1"/>
</dbReference>
<dbReference type="AlphaFoldDB" id="A0A1H7VYM2"/>
<evidence type="ECO:0000256" key="4">
    <source>
        <dbReference type="ARBA" id="ARBA00022553"/>
    </source>
</evidence>
<organism evidence="14 15">
    <name type="scientific">Syntrophus gentianae</name>
    <dbReference type="NCBI Taxonomy" id="43775"/>
    <lineage>
        <taxon>Bacteria</taxon>
        <taxon>Pseudomonadati</taxon>
        <taxon>Thermodesulfobacteriota</taxon>
        <taxon>Syntrophia</taxon>
        <taxon>Syntrophales</taxon>
        <taxon>Syntrophaceae</taxon>
        <taxon>Syntrophus</taxon>
    </lineage>
</organism>
<keyword evidence="5" id="KW-0321">Glycogen metabolism</keyword>
<evidence type="ECO:0000256" key="3">
    <source>
        <dbReference type="ARBA" id="ARBA00006047"/>
    </source>
</evidence>
<dbReference type="GO" id="GO:0030170">
    <property type="term" value="F:pyridoxal phosphate binding"/>
    <property type="evidence" value="ECO:0007669"/>
    <property type="project" value="InterPro"/>
</dbReference>
<dbReference type="FunFam" id="3.40.50.2000:FF:000005">
    <property type="entry name" value="Alpha-1,4 glucan phosphorylase"/>
    <property type="match status" value="1"/>
</dbReference>
<feature type="region of interest" description="Disordered" evidence="13">
    <location>
        <begin position="1"/>
        <end position="25"/>
    </location>
</feature>
<dbReference type="GO" id="GO:0005980">
    <property type="term" value="P:glycogen catabolic process"/>
    <property type="evidence" value="ECO:0007669"/>
    <property type="project" value="TreeGrafter"/>
</dbReference>
<dbReference type="EC" id="2.4.1.1" evidence="12"/>
<keyword evidence="9 12" id="KW-0119">Carbohydrate metabolism</keyword>
<protein>
    <recommendedName>
        <fullName evidence="12">Alpha-1,4 glucan phosphorylase</fullName>
        <ecNumber evidence="12">2.4.1.1</ecNumber>
    </recommendedName>
</protein>